<dbReference type="SUPFAM" id="SSF52047">
    <property type="entry name" value="RNI-like"/>
    <property type="match status" value="1"/>
</dbReference>
<reference evidence="2" key="1">
    <citation type="submission" date="2019-07" db="EMBL/GenBank/DDBJ databases">
        <authorList>
            <person name="Dittberner H."/>
        </authorList>
    </citation>
    <scope>NUCLEOTIDE SEQUENCE [LARGE SCALE GENOMIC DNA]</scope>
</reference>
<dbReference type="InterPro" id="IPR055411">
    <property type="entry name" value="LRR_FXL15/At3g58940/PEG3-like"/>
</dbReference>
<protein>
    <recommendedName>
        <fullName evidence="1">F-box/LRR-repeat protein 15/At3g58940/PEG3-like LRR domain-containing protein</fullName>
    </recommendedName>
</protein>
<dbReference type="InterPro" id="IPR050232">
    <property type="entry name" value="FBL13/AtMIF1-like"/>
</dbReference>
<dbReference type="Proteomes" id="UP000489600">
    <property type="component" value="Unassembled WGS sequence"/>
</dbReference>
<dbReference type="AlphaFoldDB" id="A0A565B9B4"/>
<evidence type="ECO:0000313" key="2">
    <source>
        <dbReference type="EMBL" id="VVA97931.1"/>
    </source>
</evidence>
<dbReference type="Pfam" id="PF24758">
    <property type="entry name" value="LRR_At5g56370"/>
    <property type="match status" value="1"/>
</dbReference>
<dbReference type="InterPro" id="IPR032675">
    <property type="entry name" value="LRR_dom_sf"/>
</dbReference>
<organism evidence="2 3">
    <name type="scientific">Arabis nemorensis</name>
    <dbReference type="NCBI Taxonomy" id="586526"/>
    <lineage>
        <taxon>Eukaryota</taxon>
        <taxon>Viridiplantae</taxon>
        <taxon>Streptophyta</taxon>
        <taxon>Embryophyta</taxon>
        <taxon>Tracheophyta</taxon>
        <taxon>Spermatophyta</taxon>
        <taxon>Magnoliopsida</taxon>
        <taxon>eudicotyledons</taxon>
        <taxon>Gunneridae</taxon>
        <taxon>Pentapetalae</taxon>
        <taxon>rosids</taxon>
        <taxon>malvids</taxon>
        <taxon>Brassicales</taxon>
        <taxon>Brassicaceae</taxon>
        <taxon>Arabideae</taxon>
        <taxon>Arabis</taxon>
    </lineage>
</organism>
<feature type="domain" description="F-box/LRR-repeat protein 15/At3g58940/PEG3-like LRR" evidence="1">
    <location>
        <begin position="18"/>
        <end position="153"/>
    </location>
</feature>
<dbReference type="PANTHER" id="PTHR31900:SF16">
    <property type="entry name" value="RNI-LIKE SUPERFAMILY PROTEIN-RELATED"/>
    <property type="match status" value="1"/>
</dbReference>
<evidence type="ECO:0000313" key="3">
    <source>
        <dbReference type="Proteomes" id="UP000489600"/>
    </source>
</evidence>
<accession>A0A565B9B4</accession>
<keyword evidence="3" id="KW-1185">Reference proteome</keyword>
<evidence type="ECO:0000259" key="1">
    <source>
        <dbReference type="Pfam" id="PF24758"/>
    </source>
</evidence>
<dbReference type="PANTHER" id="PTHR31900">
    <property type="entry name" value="F-BOX/RNI SUPERFAMILY PROTEIN-RELATED"/>
    <property type="match status" value="1"/>
</dbReference>
<proteinExistence type="predicted"/>
<name>A0A565B9B4_9BRAS</name>
<sequence>MRKFSLKFRQSVESAHISRWITNVMSRGVLDLDLDTRTREENINLPLEIFTCKTIVRLKIGSLIEIAKDASLPALKSLFLHCVWFSGREVETYISACHVLEELTILGETNWGSEQCRKVSCPTLERLTLHCKSSQGSKVSRRITFDTPNLAYLQYRDYVADEYPIVHFGSFVEAMLTLDSMRSISNPKNLIKGLRNVEIFQVQDPVRVYSSSILVGPFDHEFVF</sequence>
<comment type="caution">
    <text evidence="2">The sequence shown here is derived from an EMBL/GenBank/DDBJ whole genome shotgun (WGS) entry which is preliminary data.</text>
</comment>
<gene>
    <name evidence="2" type="ORF">ANE_LOCUS8376</name>
</gene>
<dbReference type="Gene3D" id="3.80.10.10">
    <property type="entry name" value="Ribonuclease Inhibitor"/>
    <property type="match status" value="1"/>
</dbReference>
<dbReference type="OrthoDB" id="612216at2759"/>
<dbReference type="EMBL" id="CABITT030000003">
    <property type="protein sequence ID" value="VVA97931.1"/>
    <property type="molecule type" value="Genomic_DNA"/>
</dbReference>